<feature type="region of interest" description="Disordered" evidence="1">
    <location>
        <begin position="267"/>
        <end position="290"/>
    </location>
</feature>
<comment type="caution">
    <text evidence="3">The sequence shown here is derived from an EMBL/GenBank/DDBJ whole genome shotgun (WGS) entry which is preliminary data.</text>
</comment>
<proteinExistence type="predicted"/>
<keyword evidence="2" id="KW-0472">Membrane</keyword>
<name>A0A0L6VG49_9BASI</name>
<evidence type="ECO:0000256" key="2">
    <source>
        <dbReference type="SAM" id="Phobius"/>
    </source>
</evidence>
<sequence length="618" mass="68856">MASAAQKMSDEGEGRETHIIDISVLCTTVLAFFCKSIGFLALITTFWGSNRTRWLGERDGSIWGNYQRNPELDGGQSKADTCEERGVHFLKNEEKIIQKSCPSFLKNMILSFCPHSTRHSASHYKYTALEAIRSLAAEYMSSQVHRRSAVTLATTYFWIVSFQFPRPSHAPEMILGYPAGPLSFAIFDMFSLKDSCPSGNALPWTLTYKMIIRIGFRQLYQSSQGRSSRSRIHDIVSSGLVDKRFLKKEKTPSIKFLSFASAPQRLGSKAFSHPTSSKRSTHKDMSNENHVDDDELLDPFRGYRESLLSFFFFRLLNLWMDYAIQYWNLLIHRSLCPVGVNLLGCSSRSSEPLSNVALSAAQFSLLVLYRPLSDALLLQSSFHLRMSHWLTKWAIFISHDVTGGTNHDSSLANHLSGFSTSQPLLYMTLHPPFNSYYSFLSVGCCSLSSSSPSPGCVHHPFVHSTSDDCFYALCLLRLLVVLASGTSSQLASRLPAPPRSYCMTSPVVPHLHDSSLPARNTSSVSHSPESQQLNPTTARVSTPSPTLFLPPLDQPSPTLAIPLQADSSQPHIGPVWNTTLASHLPKNSSDSWLHASRSMVASVYHLLTSSHFFSFAYT</sequence>
<evidence type="ECO:0000256" key="1">
    <source>
        <dbReference type="SAM" id="MobiDB-lite"/>
    </source>
</evidence>
<gene>
    <name evidence="3" type="ORF">VP01_1802g1</name>
</gene>
<accession>A0A0L6VG49</accession>
<dbReference type="AlphaFoldDB" id="A0A0L6VG49"/>
<dbReference type="VEuPathDB" id="FungiDB:VP01_1802g1"/>
<keyword evidence="2" id="KW-0812">Transmembrane</keyword>
<feature type="compositionally biased region" description="Polar residues" evidence="1">
    <location>
        <begin position="517"/>
        <end position="540"/>
    </location>
</feature>
<evidence type="ECO:0000313" key="4">
    <source>
        <dbReference type="Proteomes" id="UP000037035"/>
    </source>
</evidence>
<organism evidence="3 4">
    <name type="scientific">Puccinia sorghi</name>
    <dbReference type="NCBI Taxonomy" id="27349"/>
    <lineage>
        <taxon>Eukaryota</taxon>
        <taxon>Fungi</taxon>
        <taxon>Dikarya</taxon>
        <taxon>Basidiomycota</taxon>
        <taxon>Pucciniomycotina</taxon>
        <taxon>Pucciniomycetes</taxon>
        <taxon>Pucciniales</taxon>
        <taxon>Pucciniaceae</taxon>
        <taxon>Puccinia</taxon>
    </lineage>
</organism>
<dbReference type="STRING" id="27349.A0A0L6VG49"/>
<evidence type="ECO:0000313" key="3">
    <source>
        <dbReference type="EMBL" id="KNZ59080.1"/>
    </source>
</evidence>
<feature type="transmembrane region" description="Helical" evidence="2">
    <location>
        <begin position="22"/>
        <end position="48"/>
    </location>
</feature>
<reference evidence="3 4" key="1">
    <citation type="submission" date="2015-08" db="EMBL/GenBank/DDBJ databases">
        <title>Next Generation Sequencing and Analysis of the Genome of Puccinia sorghi L Schw, the Causal Agent of Maize Common Rust.</title>
        <authorList>
            <person name="Rochi L."/>
            <person name="Burguener G."/>
            <person name="Darino M."/>
            <person name="Turjanski A."/>
            <person name="Kreff E."/>
            <person name="Dieguez M.J."/>
            <person name="Sacco F."/>
        </authorList>
    </citation>
    <scope>NUCLEOTIDE SEQUENCE [LARGE SCALE GENOMIC DNA]</scope>
    <source>
        <strain evidence="3 4">RO10H11247</strain>
    </source>
</reference>
<dbReference type="EMBL" id="LAVV01006618">
    <property type="protein sequence ID" value="KNZ59080.1"/>
    <property type="molecule type" value="Genomic_DNA"/>
</dbReference>
<dbReference type="Proteomes" id="UP000037035">
    <property type="component" value="Unassembled WGS sequence"/>
</dbReference>
<keyword evidence="4" id="KW-1185">Reference proteome</keyword>
<keyword evidence="2" id="KW-1133">Transmembrane helix</keyword>
<feature type="region of interest" description="Disordered" evidence="1">
    <location>
        <begin position="514"/>
        <end position="540"/>
    </location>
</feature>
<protein>
    <submittedName>
        <fullName evidence="3">Uncharacterized protein</fullName>
    </submittedName>
</protein>